<dbReference type="SMART" id="SM00448">
    <property type="entry name" value="REC"/>
    <property type="match status" value="1"/>
</dbReference>
<evidence type="ECO:0000256" key="3">
    <source>
        <dbReference type="ARBA" id="ARBA00022553"/>
    </source>
</evidence>
<dbReference type="CDD" id="cd00082">
    <property type="entry name" value="HisKA"/>
    <property type="match status" value="1"/>
</dbReference>
<dbReference type="Gene3D" id="1.10.287.130">
    <property type="match status" value="1"/>
</dbReference>
<protein>
    <recommendedName>
        <fullName evidence="2">histidine kinase</fullName>
        <ecNumber evidence="2">2.7.13.3</ecNumber>
    </recommendedName>
</protein>
<feature type="domain" description="Histidine kinase" evidence="8">
    <location>
        <begin position="155"/>
        <end position="379"/>
    </location>
</feature>
<dbReference type="SUPFAM" id="SSF52172">
    <property type="entry name" value="CheY-like"/>
    <property type="match status" value="1"/>
</dbReference>
<dbReference type="CDD" id="cd00075">
    <property type="entry name" value="HATPase"/>
    <property type="match status" value="1"/>
</dbReference>
<dbReference type="PROSITE" id="PS50110">
    <property type="entry name" value="RESPONSE_REGULATORY"/>
    <property type="match status" value="1"/>
</dbReference>
<dbReference type="Gene3D" id="3.30.565.10">
    <property type="entry name" value="Histidine kinase-like ATPase, C-terminal domain"/>
    <property type="match status" value="1"/>
</dbReference>
<dbReference type="InterPro" id="IPR003661">
    <property type="entry name" value="HisK_dim/P_dom"/>
</dbReference>
<dbReference type="Pfam" id="PF00512">
    <property type="entry name" value="HisKA"/>
    <property type="match status" value="1"/>
</dbReference>
<dbReference type="CDD" id="cd00156">
    <property type="entry name" value="REC"/>
    <property type="match status" value="1"/>
</dbReference>
<keyword evidence="3 7" id="KW-0597">Phosphoprotein</keyword>
<dbReference type="Pfam" id="PF00072">
    <property type="entry name" value="Response_reg"/>
    <property type="match status" value="1"/>
</dbReference>
<dbReference type="InterPro" id="IPR001789">
    <property type="entry name" value="Sig_transdc_resp-reg_receiver"/>
</dbReference>
<dbReference type="InterPro" id="IPR004358">
    <property type="entry name" value="Sig_transdc_His_kin-like_C"/>
</dbReference>
<dbReference type="InterPro" id="IPR036097">
    <property type="entry name" value="HisK_dim/P_sf"/>
</dbReference>
<dbReference type="GO" id="GO:0016301">
    <property type="term" value="F:kinase activity"/>
    <property type="evidence" value="ECO:0007669"/>
    <property type="project" value="UniProtKB-KW"/>
</dbReference>
<evidence type="ECO:0000256" key="5">
    <source>
        <dbReference type="ARBA" id="ARBA00022777"/>
    </source>
</evidence>
<evidence type="ECO:0000256" key="4">
    <source>
        <dbReference type="ARBA" id="ARBA00022679"/>
    </source>
</evidence>
<feature type="domain" description="Response regulatory" evidence="9">
    <location>
        <begin position="7"/>
        <end position="125"/>
    </location>
</feature>
<dbReference type="PANTHER" id="PTHR43711">
    <property type="entry name" value="TWO-COMPONENT HISTIDINE KINASE"/>
    <property type="match status" value="1"/>
</dbReference>
<accession>A0ABT2N4W0</accession>
<evidence type="ECO:0000313" key="10">
    <source>
        <dbReference type="EMBL" id="MCT7976800.1"/>
    </source>
</evidence>
<evidence type="ECO:0000256" key="1">
    <source>
        <dbReference type="ARBA" id="ARBA00000085"/>
    </source>
</evidence>
<reference evidence="10 11" key="1">
    <citation type="journal article" date="2022" name="Front. Microbiol.">
        <title>High genomic differentiation and limited gene flow indicate recent cryptic speciation within the genus Laspinema (cyanobacteria).</title>
        <authorList>
            <person name="Stanojkovic A."/>
            <person name="Skoupy S."/>
            <person name="Skaloud P."/>
            <person name="Dvorak P."/>
        </authorList>
    </citation>
    <scope>NUCLEOTIDE SEQUENCE [LARGE SCALE GENOMIC DNA]</scope>
    <source>
        <strain evidence="10 11">D3b</strain>
    </source>
</reference>
<keyword evidence="4" id="KW-0808">Transferase</keyword>
<dbReference type="InterPro" id="IPR011006">
    <property type="entry name" value="CheY-like_superfamily"/>
</dbReference>
<dbReference type="RefSeq" id="WP_261234551.1">
    <property type="nucleotide sequence ID" value="NZ_JAMXFA010000003.1"/>
</dbReference>
<evidence type="ECO:0000313" key="11">
    <source>
        <dbReference type="Proteomes" id="UP001525961"/>
    </source>
</evidence>
<feature type="modified residue" description="4-aspartylphosphate" evidence="7">
    <location>
        <position position="60"/>
    </location>
</feature>
<dbReference type="SUPFAM" id="SSF47384">
    <property type="entry name" value="Homodimeric domain of signal transducing histidine kinase"/>
    <property type="match status" value="1"/>
</dbReference>
<sequence length="382" mass="42377">MNQEVINILLVEDNFGDAELFQDILEMSPESLAWNVTHVSRLAEALAQVDPDPVQVILLDLSLSDSQGLQTLMTLREKAPTLPIVVLTGLNDEQLGITAVREGAQNYLVKGLVSGGMITCAMLYAIERQKIEMVLHYCLKQEQELPKIKSRFSSMLSHELHNPLTTILALADLVEKLTEEFSEQKKREMNRKIKESAGPMNKILDDLRVLWHQESPEPALFNPSWFDLPEFYQKLGAGFQIQLDNHCSPKTNSLELIFVSQVKSYPVSLDLNLLEQILTNRLSKAIKYSPNGCPVQLELMADSNPVIFPIQDSGIGIPPSQQERLFTSFYGATNTQGISGTGLGLSIVKNAVDVQGGTIQVNSELARGSTFMETLPLMVSPV</sequence>
<comment type="catalytic activity">
    <reaction evidence="1">
        <text>ATP + protein L-histidine = ADP + protein N-phospho-L-histidine.</text>
        <dbReference type="EC" id="2.7.13.3"/>
    </reaction>
</comment>
<dbReference type="InterPro" id="IPR005467">
    <property type="entry name" value="His_kinase_dom"/>
</dbReference>
<evidence type="ECO:0000256" key="7">
    <source>
        <dbReference type="PROSITE-ProRule" id="PRU00169"/>
    </source>
</evidence>
<gene>
    <name evidence="10" type="ORF">NG792_03540</name>
</gene>
<name>A0ABT2N4W0_9CYAN</name>
<dbReference type="Pfam" id="PF02518">
    <property type="entry name" value="HATPase_c"/>
    <property type="match status" value="1"/>
</dbReference>
<dbReference type="EMBL" id="JAMXFA010000003">
    <property type="protein sequence ID" value="MCT7976800.1"/>
    <property type="molecule type" value="Genomic_DNA"/>
</dbReference>
<evidence type="ECO:0000259" key="8">
    <source>
        <dbReference type="PROSITE" id="PS50109"/>
    </source>
</evidence>
<dbReference type="InterPro" id="IPR036890">
    <property type="entry name" value="HATPase_C_sf"/>
</dbReference>
<keyword evidence="11" id="KW-1185">Reference proteome</keyword>
<organism evidence="10 11">
    <name type="scientific">Laspinema olomoucense D3b</name>
    <dbReference type="NCBI Taxonomy" id="2953688"/>
    <lineage>
        <taxon>Bacteria</taxon>
        <taxon>Bacillati</taxon>
        <taxon>Cyanobacteriota</taxon>
        <taxon>Cyanophyceae</taxon>
        <taxon>Oscillatoriophycideae</taxon>
        <taxon>Oscillatoriales</taxon>
        <taxon>Laspinemataceae</taxon>
        <taxon>Laspinema</taxon>
        <taxon>Laspinema olomoucense</taxon>
    </lineage>
</organism>
<proteinExistence type="predicted"/>
<dbReference type="SMART" id="SM00388">
    <property type="entry name" value="HisKA"/>
    <property type="match status" value="1"/>
</dbReference>
<dbReference type="PANTHER" id="PTHR43711:SF26">
    <property type="entry name" value="SENSOR HISTIDINE KINASE RCSC"/>
    <property type="match status" value="1"/>
</dbReference>
<dbReference type="InterPro" id="IPR003594">
    <property type="entry name" value="HATPase_dom"/>
</dbReference>
<dbReference type="Proteomes" id="UP001525961">
    <property type="component" value="Unassembled WGS sequence"/>
</dbReference>
<dbReference type="PRINTS" id="PR00344">
    <property type="entry name" value="BCTRLSENSOR"/>
</dbReference>
<dbReference type="SUPFAM" id="SSF55874">
    <property type="entry name" value="ATPase domain of HSP90 chaperone/DNA topoisomerase II/histidine kinase"/>
    <property type="match status" value="1"/>
</dbReference>
<keyword evidence="6" id="KW-0902">Two-component regulatory system</keyword>
<dbReference type="PROSITE" id="PS50109">
    <property type="entry name" value="HIS_KIN"/>
    <property type="match status" value="1"/>
</dbReference>
<evidence type="ECO:0000256" key="2">
    <source>
        <dbReference type="ARBA" id="ARBA00012438"/>
    </source>
</evidence>
<dbReference type="EC" id="2.7.13.3" evidence="2"/>
<dbReference type="Gene3D" id="3.40.50.2300">
    <property type="match status" value="1"/>
</dbReference>
<dbReference type="SMART" id="SM00387">
    <property type="entry name" value="HATPase_c"/>
    <property type="match status" value="1"/>
</dbReference>
<evidence type="ECO:0000256" key="6">
    <source>
        <dbReference type="ARBA" id="ARBA00023012"/>
    </source>
</evidence>
<keyword evidence="5 10" id="KW-0418">Kinase</keyword>
<dbReference type="InterPro" id="IPR050736">
    <property type="entry name" value="Sensor_HK_Regulatory"/>
</dbReference>
<evidence type="ECO:0000259" key="9">
    <source>
        <dbReference type="PROSITE" id="PS50110"/>
    </source>
</evidence>
<comment type="caution">
    <text evidence="10">The sequence shown here is derived from an EMBL/GenBank/DDBJ whole genome shotgun (WGS) entry which is preliminary data.</text>
</comment>